<evidence type="ECO:0008006" key="3">
    <source>
        <dbReference type="Google" id="ProtNLM"/>
    </source>
</evidence>
<accession>A0A178HTB8</accession>
<evidence type="ECO:0000313" key="2">
    <source>
        <dbReference type="Proteomes" id="UP000078389"/>
    </source>
</evidence>
<protein>
    <recommendedName>
        <fullName evidence="3">ABC-type transport auxiliary lipoprotein component domain-containing protein</fullName>
    </recommendedName>
</protein>
<evidence type="ECO:0000313" key="1">
    <source>
        <dbReference type="EMBL" id="OAM76093.1"/>
    </source>
</evidence>
<keyword evidence="2" id="KW-1185">Reference proteome</keyword>
<gene>
    <name evidence="1" type="ORF">A3840_13525</name>
</gene>
<dbReference type="Proteomes" id="UP000078389">
    <property type="component" value="Unassembled WGS sequence"/>
</dbReference>
<dbReference type="Gene3D" id="3.30.160.150">
    <property type="entry name" value="Lipoprotein like domain"/>
    <property type="match status" value="1"/>
</dbReference>
<organism evidence="1 2">
    <name type="scientific">Devosia elaeis</name>
    <dbReference type="NCBI Taxonomy" id="1770058"/>
    <lineage>
        <taxon>Bacteria</taxon>
        <taxon>Pseudomonadati</taxon>
        <taxon>Pseudomonadota</taxon>
        <taxon>Alphaproteobacteria</taxon>
        <taxon>Hyphomicrobiales</taxon>
        <taxon>Devosiaceae</taxon>
        <taxon>Devosia</taxon>
    </lineage>
</organism>
<name>A0A178HTB8_9HYPH</name>
<dbReference type="EMBL" id="LVVY01000099">
    <property type="protein sequence ID" value="OAM76093.1"/>
    <property type="molecule type" value="Genomic_DNA"/>
</dbReference>
<comment type="caution">
    <text evidence="1">The sequence shown here is derived from an EMBL/GenBank/DDBJ whole genome shotgun (WGS) entry which is preliminary data.</text>
</comment>
<dbReference type="AlphaFoldDB" id="A0A178HTB8"/>
<sequence>MLTLSLAGCTSFSPVYGDMSGGGLASARFNFAEPSNRLEQVILNRLRVAFPNAAGPGDPVLRVVARSTSPGAALSDAFAVGTPVNVGVQATISIVQDEQTLFTATRFTETAYQGGKLSPSNLLSAEGTREAAAESTAEALRAAILAGYRPGMVSTQPR</sequence>
<proteinExistence type="predicted"/>
<reference evidence="1 2" key="1">
    <citation type="submission" date="2016-03" db="EMBL/GenBank/DDBJ databases">
        <title>Genome sequencing of Devosia sp. S37.</title>
        <authorList>
            <person name="Mohd Nor M."/>
        </authorList>
    </citation>
    <scope>NUCLEOTIDE SEQUENCE [LARGE SCALE GENOMIC DNA]</scope>
    <source>
        <strain evidence="1 2">S37</strain>
    </source>
</reference>